<keyword evidence="5 13" id="KW-0436">Ligase</keyword>
<dbReference type="Pfam" id="PF09190">
    <property type="entry name" value="DALR_2"/>
    <property type="match status" value="1"/>
</dbReference>
<sequence length="448" mass="51928">MIKIYDSLTRKFKEFIPINGNQVLMYVCGPTVYDYIHIGNARSIAAFDTIRKYLEYRGYIVKFVSNFTDIDDRILKRAKKEGIAPREFSNKYIQKFSNDIKKIHVKKADCNPRVSDYMNEIIAFIEILKDKGFAYETEGNVFFDVSKSKDYGKLAKKSLDELLTGASGRLGEENKYKLNDLDFVLWKSSKNEFSEGEWQSPWGKGRPGWHIECSVMSLETLGESIDIHGGGADLEFPHHTNEIAQSEAKTGKKFVNYWMHNGFVNINDEKMSKSLGNFVTLRDLLSEYDGDVIRFFLSAQHYRKPINFSVNLLHEYEKKLKYLKNTYRQTFSSSIIINELNKYIADFNREMEADFNAANALTVIFEFAHWINSGNYNDIVKEEFKKMMHIFGVELSDTILSEEVTKLIERRNIAKKEKNYILADQLRDKLGEMGIKVIDTSEGVRIIE</sequence>
<dbReference type="FunFam" id="3.40.50.620:FF:000130">
    <property type="entry name" value="Cysteine--tRNA ligase"/>
    <property type="match status" value="1"/>
</dbReference>
<gene>
    <name evidence="15" type="primary">cysS_2</name>
    <name evidence="13" type="synonym">cysS</name>
    <name evidence="15" type="ORF">D8887_06295</name>
</gene>
<comment type="similarity">
    <text evidence="2 13">Belongs to the class-I aminoacyl-tRNA synthetase family.</text>
</comment>
<dbReference type="GO" id="GO:0005524">
    <property type="term" value="F:ATP binding"/>
    <property type="evidence" value="ECO:0007669"/>
    <property type="project" value="UniProtKB-UniRule"/>
</dbReference>
<dbReference type="GO" id="GO:0004817">
    <property type="term" value="F:cysteine-tRNA ligase activity"/>
    <property type="evidence" value="ECO:0007669"/>
    <property type="project" value="UniProtKB-UniRule"/>
</dbReference>
<evidence type="ECO:0000256" key="11">
    <source>
        <dbReference type="ARBA" id="ARBA00023146"/>
    </source>
</evidence>
<keyword evidence="6 13" id="KW-0479">Metal-binding</keyword>
<evidence type="ECO:0000256" key="2">
    <source>
        <dbReference type="ARBA" id="ARBA00005594"/>
    </source>
</evidence>
<keyword evidence="4 13" id="KW-0963">Cytoplasm</keyword>
<dbReference type="GO" id="GO:0008270">
    <property type="term" value="F:zinc ion binding"/>
    <property type="evidence" value="ECO:0007669"/>
    <property type="project" value="UniProtKB-UniRule"/>
</dbReference>
<dbReference type="SUPFAM" id="SSF47323">
    <property type="entry name" value="Anticodon-binding domain of a subclass of class I aminoacyl-tRNA synthetases"/>
    <property type="match status" value="1"/>
</dbReference>
<organism evidence="15 16">
    <name type="scientific">Streptococcus sanguinis</name>
    <dbReference type="NCBI Taxonomy" id="1305"/>
    <lineage>
        <taxon>Bacteria</taxon>
        <taxon>Bacillati</taxon>
        <taxon>Bacillota</taxon>
        <taxon>Bacilli</taxon>
        <taxon>Lactobacillales</taxon>
        <taxon>Streptococcaceae</taxon>
        <taxon>Streptococcus</taxon>
    </lineage>
</organism>
<dbReference type="EMBL" id="RJML01000004">
    <property type="protein sequence ID" value="RSI10592.1"/>
    <property type="molecule type" value="Genomic_DNA"/>
</dbReference>
<dbReference type="RefSeq" id="WP_125341174.1">
    <property type="nucleotide sequence ID" value="NZ_CP076614.1"/>
</dbReference>
<evidence type="ECO:0000256" key="4">
    <source>
        <dbReference type="ARBA" id="ARBA00022490"/>
    </source>
</evidence>
<evidence type="ECO:0000256" key="9">
    <source>
        <dbReference type="ARBA" id="ARBA00022840"/>
    </source>
</evidence>
<evidence type="ECO:0000256" key="3">
    <source>
        <dbReference type="ARBA" id="ARBA00011245"/>
    </source>
</evidence>
<evidence type="ECO:0000256" key="13">
    <source>
        <dbReference type="HAMAP-Rule" id="MF_00041"/>
    </source>
</evidence>
<dbReference type="GO" id="GO:0006423">
    <property type="term" value="P:cysteinyl-tRNA aminoacylation"/>
    <property type="evidence" value="ECO:0007669"/>
    <property type="project" value="UniProtKB-UniRule"/>
</dbReference>
<evidence type="ECO:0000256" key="12">
    <source>
        <dbReference type="ARBA" id="ARBA00047398"/>
    </source>
</evidence>
<evidence type="ECO:0000256" key="6">
    <source>
        <dbReference type="ARBA" id="ARBA00022723"/>
    </source>
</evidence>
<dbReference type="Pfam" id="PF01406">
    <property type="entry name" value="tRNA-synt_1e"/>
    <property type="match status" value="1"/>
</dbReference>
<evidence type="ECO:0000256" key="10">
    <source>
        <dbReference type="ARBA" id="ARBA00022917"/>
    </source>
</evidence>
<feature type="binding site" evidence="13">
    <location>
        <position position="242"/>
    </location>
    <ligand>
        <name>Zn(2+)</name>
        <dbReference type="ChEBI" id="CHEBI:29105"/>
    </ligand>
</feature>
<keyword evidence="9 13" id="KW-0067">ATP-binding</keyword>
<dbReference type="InterPro" id="IPR024909">
    <property type="entry name" value="Cys-tRNA/MSH_ligase"/>
</dbReference>
<evidence type="ECO:0000256" key="1">
    <source>
        <dbReference type="ARBA" id="ARBA00004496"/>
    </source>
</evidence>
<feature type="short sequence motif" description="'HIGH' region" evidence="13">
    <location>
        <begin position="30"/>
        <end position="40"/>
    </location>
</feature>
<dbReference type="InterPro" id="IPR009080">
    <property type="entry name" value="tRNAsynth_Ia_anticodon-bd"/>
</dbReference>
<keyword evidence="11 13" id="KW-0030">Aminoacyl-tRNA synthetase</keyword>
<dbReference type="Gene3D" id="3.40.50.620">
    <property type="entry name" value="HUPs"/>
    <property type="match status" value="1"/>
</dbReference>
<proteinExistence type="inferred from homology"/>
<dbReference type="NCBIfam" id="TIGR00435">
    <property type="entry name" value="cysS"/>
    <property type="match status" value="1"/>
</dbReference>
<comment type="cofactor">
    <cofactor evidence="13">
        <name>Zn(2+)</name>
        <dbReference type="ChEBI" id="CHEBI:29105"/>
    </cofactor>
    <text evidence="13">Binds 1 zinc ion per subunit.</text>
</comment>
<feature type="short sequence motif" description="'KMSKS' region" evidence="13">
    <location>
        <begin position="270"/>
        <end position="274"/>
    </location>
</feature>
<dbReference type="PANTHER" id="PTHR10890">
    <property type="entry name" value="CYSTEINYL-TRNA SYNTHETASE"/>
    <property type="match status" value="1"/>
</dbReference>
<dbReference type="InterPro" id="IPR014729">
    <property type="entry name" value="Rossmann-like_a/b/a_fold"/>
</dbReference>
<dbReference type="EC" id="6.1.1.16" evidence="13"/>
<keyword evidence="7 13" id="KW-0547">Nucleotide-binding</keyword>
<dbReference type="InterPro" id="IPR015273">
    <property type="entry name" value="Cys-tRNA-synt_Ia_DALR"/>
</dbReference>
<feature type="binding site" evidence="13">
    <location>
        <position position="213"/>
    </location>
    <ligand>
        <name>Zn(2+)</name>
        <dbReference type="ChEBI" id="CHEBI:29105"/>
    </ligand>
</feature>
<evidence type="ECO:0000256" key="5">
    <source>
        <dbReference type="ARBA" id="ARBA00022598"/>
    </source>
</evidence>
<comment type="caution">
    <text evidence="15">The sequence shown here is derived from an EMBL/GenBank/DDBJ whole genome shotgun (WGS) entry which is preliminary data.</text>
</comment>
<feature type="binding site" evidence="13">
    <location>
        <position position="273"/>
    </location>
    <ligand>
        <name>ATP</name>
        <dbReference type="ChEBI" id="CHEBI:30616"/>
    </ligand>
</feature>
<dbReference type="PRINTS" id="PR00983">
    <property type="entry name" value="TRNASYNTHCYS"/>
</dbReference>
<keyword evidence="10 13" id="KW-0648">Protein biosynthesis</keyword>
<dbReference type="CDD" id="cd00672">
    <property type="entry name" value="CysRS_core"/>
    <property type="match status" value="1"/>
</dbReference>
<dbReference type="AlphaFoldDB" id="A0A427Z8X8"/>
<dbReference type="GO" id="GO:0005829">
    <property type="term" value="C:cytosol"/>
    <property type="evidence" value="ECO:0007669"/>
    <property type="project" value="TreeGrafter"/>
</dbReference>
<dbReference type="InterPro" id="IPR032678">
    <property type="entry name" value="tRNA-synt_1_cat_dom"/>
</dbReference>
<feature type="binding site" evidence="13">
    <location>
        <position position="238"/>
    </location>
    <ligand>
        <name>Zn(2+)</name>
        <dbReference type="ChEBI" id="CHEBI:29105"/>
    </ligand>
</feature>
<reference evidence="15 16" key="1">
    <citation type="submission" date="2018-11" db="EMBL/GenBank/DDBJ databases">
        <title>Species Designations Belie Phenotypic and Genotypic Heterogeneity in Oral Streptococci.</title>
        <authorList>
            <person name="Velsko I."/>
        </authorList>
    </citation>
    <scope>NUCLEOTIDE SEQUENCE [LARGE SCALE GENOMIC DNA]</scope>
    <source>
        <strain evidence="15 16">KLC03</strain>
    </source>
</reference>
<keyword evidence="8 13" id="KW-0862">Zinc</keyword>
<evidence type="ECO:0000259" key="14">
    <source>
        <dbReference type="SMART" id="SM00840"/>
    </source>
</evidence>
<comment type="subcellular location">
    <subcellularLocation>
        <location evidence="1 13">Cytoplasm</location>
    </subcellularLocation>
</comment>
<dbReference type="HAMAP" id="MF_00041">
    <property type="entry name" value="Cys_tRNA_synth"/>
    <property type="match status" value="1"/>
</dbReference>
<comment type="subunit">
    <text evidence="3 13">Monomer.</text>
</comment>
<protein>
    <recommendedName>
        <fullName evidence="13">Cysteine--tRNA ligase</fullName>
        <ecNumber evidence="13">6.1.1.16</ecNumber>
    </recommendedName>
    <alternativeName>
        <fullName evidence="13">Cysteinyl-tRNA synthetase</fullName>
        <shortName evidence="13">CysRS</shortName>
    </alternativeName>
</protein>
<evidence type="ECO:0000313" key="16">
    <source>
        <dbReference type="Proteomes" id="UP000269317"/>
    </source>
</evidence>
<evidence type="ECO:0000256" key="8">
    <source>
        <dbReference type="ARBA" id="ARBA00022833"/>
    </source>
</evidence>
<dbReference type="PANTHER" id="PTHR10890:SF3">
    <property type="entry name" value="CYSTEINE--TRNA LIGASE, CYTOPLASMIC"/>
    <property type="match status" value="1"/>
</dbReference>
<dbReference type="InterPro" id="IPR015803">
    <property type="entry name" value="Cys-tRNA-ligase"/>
</dbReference>
<feature type="domain" description="Cysteinyl-tRNA synthetase class Ia DALR" evidence="14">
    <location>
        <begin position="346"/>
        <end position="401"/>
    </location>
</feature>
<evidence type="ECO:0000313" key="15">
    <source>
        <dbReference type="EMBL" id="RSI10592.1"/>
    </source>
</evidence>
<name>A0A427Z8X8_STRSA</name>
<evidence type="ECO:0000256" key="7">
    <source>
        <dbReference type="ARBA" id="ARBA00022741"/>
    </source>
</evidence>
<dbReference type="Gene3D" id="1.20.120.1910">
    <property type="entry name" value="Cysteine-tRNA ligase, C-terminal anti-codon recognition domain"/>
    <property type="match status" value="1"/>
</dbReference>
<dbReference type="SUPFAM" id="SSF52374">
    <property type="entry name" value="Nucleotidylyl transferase"/>
    <property type="match status" value="1"/>
</dbReference>
<dbReference type="Proteomes" id="UP000269317">
    <property type="component" value="Unassembled WGS sequence"/>
</dbReference>
<accession>A0A427Z8X8</accession>
<comment type="catalytic activity">
    <reaction evidence="12 13">
        <text>tRNA(Cys) + L-cysteine + ATP = L-cysteinyl-tRNA(Cys) + AMP + diphosphate</text>
        <dbReference type="Rhea" id="RHEA:17773"/>
        <dbReference type="Rhea" id="RHEA-COMP:9661"/>
        <dbReference type="Rhea" id="RHEA-COMP:9679"/>
        <dbReference type="ChEBI" id="CHEBI:30616"/>
        <dbReference type="ChEBI" id="CHEBI:33019"/>
        <dbReference type="ChEBI" id="CHEBI:35235"/>
        <dbReference type="ChEBI" id="CHEBI:78442"/>
        <dbReference type="ChEBI" id="CHEBI:78517"/>
        <dbReference type="ChEBI" id="CHEBI:456215"/>
        <dbReference type="EC" id="6.1.1.16"/>
    </reaction>
</comment>
<dbReference type="SMART" id="SM00840">
    <property type="entry name" value="DALR_2"/>
    <property type="match status" value="1"/>
</dbReference>
<feature type="binding site" evidence="13">
    <location>
        <position position="28"/>
    </location>
    <ligand>
        <name>Zn(2+)</name>
        <dbReference type="ChEBI" id="CHEBI:29105"/>
    </ligand>
</feature>